<evidence type="ECO:0000256" key="1">
    <source>
        <dbReference type="ARBA" id="ARBA00022729"/>
    </source>
</evidence>
<dbReference type="AlphaFoldDB" id="A0A2V4X5X9"/>
<dbReference type="InterPro" id="IPR019026">
    <property type="entry name" value="Peptidase_M64_IgA"/>
</dbReference>
<feature type="chain" id="PRO_5016139251" evidence="2">
    <location>
        <begin position="20"/>
        <end position="463"/>
    </location>
</feature>
<dbReference type="Proteomes" id="UP000248054">
    <property type="component" value="Unassembled WGS sequence"/>
</dbReference>
<evidence type="ECO:0000313" key="5">
    <source>
        <dbReference type="Proteomes" id="UP000248054"/>
    </source>
</evidence>
<sequence>MKRTLLLLLLIYNFQLAFSQSFEVQAIKTSGDNDKRINLVILSEGYQESEMTKFHTDATNLMNDMFSQEPFSNYESYFNVYIIKVPSEESGATHPGTASDEPTNPAVPTLLNVNNYFGTTYDGFNIHRLLYTENVGLLNTVLANNFPEFDQALVLVNSPYYGGSGGDIPIASTGTDADEIVIHEIGHSFSDLKDEYYPGDILAEEAINMTQETDPTLVRWKNWMGQNGIGIFPYASTGTAATWYRPHQACKMRYLDYDFCSVCKEGIIEKIHSLVSSVDSYSPSEATISDAEFPLDFQLNVIETLPTNTVEAMWTLNGNNFDADNFIATLEESDLNEAVNTLTAVVHDNSPLINVDNHETIHVSTVTWTIDNTLGVQDVIANDYSLTIYPNPSSTFVNIKLENNLNKDMRVDIISLDGKMVKSVSLQNNQDTQVDISNLIEGVYITNFYAEGILISSKKLIKN</sequence>
<gene>
    <name evidence="4" type="ORF">DFQ11_105106</name>
</gene>
<reference evidence="4 5" key="1">
    <citation type="submission" date="2018-06" db="EMBL/GenBank/DDBJ databases">
        <title>Genomic Encyclopedia of Type Strains, Phase III (KMG-III): the genomes of soil and plant-associated and newly described type strains.</title>
        <authorList>
            <person name="Whitman W."/>
        </authorList>
    </citation>
    <scope>NUCLEOTIDE SEQUENCE [LARGE SCALE GENOMIC DNA]</scope>
    <source>
        <strain evidence="4 5">CECT 7945</strain>
    </source>
</reference>
<dbReference type="InterPro" id="IPR024079">
    <property type="entry name" value="MetalloPept_cat_dom_sf"/>
</dbReference>
<dbReference type="GO" id="GO:0008237">
    <property type="term" value="F:metallopeptidase activity"/>
    <property type="evidence" value="ECO:0007669"/>
    <property type="project" value="InterPro"/>
</dbReference>
<accession>A0A2V4X5X9</accession>
<organism evidence="4 5">
    <name type="scientific">Winogradskyella epiphytica</name>
    <dbReference type="NCBI Taxonomy" id="262005"/>
    <lineage>
        <taxon>Bacteria</taxon>
        <taxon>Pseudomonadati</taxon>
        <taxon>Bacteroidota</taxon>
        <taxon>Flavobacteriia</taxon>
        <taxon>Flavobacteriales</taxon>
        <taxon>Flavobacteriaceae</taxon>
        <taxon>Winogradskyella</taxon>
    </lineage>
</organism>
<proteinExistence type="predicted"/>
<keyword evidence="5" id="KW-1185">Reference proteome</keyword>
<evidence type="ECO:0000256" key="2">
    <source>
        <dbReference type="SAM" id="SignalP"/>
    </source>
</evidence>
<dbReference type="OrthoDB" id="127762at2"/>
<dbReference type="NCBIfam" id="TIGR04183">
    <property type="entry name" value="Por_Secre_tail"/>
    <property type="match status" value="1"/>
</dbReference>
<dbReference type="Pfam" id="PF18962">
    <property type="entry name" value="Por_Secre_tail"/>
    <property type="match status" value="1"/>
</dbReference>
<evidence type="ECO:0000313" key="4">
    <source>
        <dbReference type="EMBL" id="PYE80509.1"/>
    </source>
</evidence>
<dbReference type="Gene3D" id="3.40.390.10">
    <property type="entry name" value="Collagenase (Catalytic Domain)"/>
    <property type="match status" value="1"/>
</dbReference>
<comment type="caution">
    <text evidence="4">The sequence shown here is derived from an EMBL/GenBank/DDBJ whole genome shotgun (WGS) entry which is preliminary data.</text>
</comment>
<feature type="domain" description="Secretion system C-terminal sorting" evidence="3">
    <location>
        <begin position="388"/>
        <end position="461"/>
    </location>
</feature>
<dbReference type="RefSeq" id="WP_110476017.1">
    <property type="nucleotide sequence ID" value="NZ_BMWQ01000005.1"/>
</dbReference>
<protein>
    <submittedName>
        <fullName evidence="4">Putative secreted protein (Por secretion system target)</fullName>
    </submittedName>
</protein>
<name>A0A2V4X5X9_9FLAO</name>
<dbReference type="InterPro" id="IPR026444">
    <property type="entry name" value="Secre_tail"/>
</dbReference>
<feature type="signal peptide" evidence="2">
    <location>
        <begin position="1"/>
        <end position="19"/>
    </location>
</feature>
<keyword evidence="1 2" id="KW-0732">Signal</keyword>
<evidence type="ECO:0000259" key="3">
    <source>
        <dbReference type="Pfam" id="PF18962"/>
    </source>
</evidence>
<dbReference type="EMBL" id="QJTD01000005">
    <property type="protein sequence ID" value="PYE80509.1"/>
    <property type="molecule type" value="Genomic_DNA"/>
</dbReference>
<dbReference type="Pfam" id="PF09471">
    <property type="entry name" value="Peptidase_M64"/>
    <property type="match status" value="1"/>
</dbReference>